<dbReference type="PANTHER" id="PTHR43649">
    <property type="entry name" value="ARABINOSE-BINDING PROTEIN-RELATED"/>
    <property type="match status" value="1"/>
</dbReference>
<dbReference type="PANTHER" id="PTHR43649:SF14">
    <property type="entry name" value="BLR3389 PROTEIN"/>
    <property type="match status" value="1"/>
</dbReference>
<gene>
    <name evidence="2" type="ORF">FCI23_35785</name>
</gene>
<dbReference type="Proteomes" id="UP000305778">
    <property type="component" value="Unassembled WGS sequence"/>
</dbReference>
<feature type="signal peptide" evidence="1">
    <location>
        <begin position="1"/>
        <end position="27"/>
    </location>
</feature>
<dbReference type="PROSITE" id="PS51257">
    <property type="entry name" value="PROKAR_LIPOPROTEIN"/>
    <property type="match status" value="1"/>
</dbReference>
<comment type="caution">
    <text evidence="2">The sequence shown here is derived from an EMBL/GenBank/DDBJ whole genome shotgun (WGS) entry which is preliminary data.</text>
</comment>
<feature type="chain" id="PRO_5038656239" evidence="1">
    <location>
        <begin position="28"/>
        <end position="456"/>
    </location>
</feature>
<sequence>MRSPITGRRSRLLTAVAGGLALLTLTAACSGGSSSGAGAGGTTKTVDMAAELKKPATIEFWSWVDGIQSEVALFEKKYPNIKVKVVNAGQPTAEYPKLRTALKAGSGAPDVVQLEAHEVSSFTITKSLLDLAPYGANTIKSKFQPWVWGQVAQGSSVYAIPQDTGPMGMLYRKDIFDKHHIKVPTTWAEFQTAADKLHKADPAAYLTNMSPSNGAVFSGLLWQAGSRPFKTNSATSFNVNIADAPAKKVSDYWSGLVKSGTVSTDADFTDQWYRGLAGGKYATWLTAAWGPMFLQGTAKGTSGKWRVAPLPQWSAGESVSGNTGGSTSAVVRSSKYPAAAAAFAEFLNSDPTSAKMLASKQSLFPATTALLDDKTFLDQSLPFFGGQKVNQVFSDISKTVKTDFTWSPVQDYVFSDFNDTVGKAMTSKADLTTALTQWQDSVTTYAKQQGFTVGGS</sequence>
<dbReference type="OrthoDB" id="2515046at2"/>
<accession>A0A4U0S603</accession>
<reference evidence="2 3" key="1">
    <citation type="submission" date="2019-04" db="EMBL/GenBank/DDBJ databases">
        <title>Streptomyces oryziradicis sp. nov., a novel actinomycete isolated from rhizosphere soil of rice (Oryza sativa L.).</title>
        <authorList>
            <person name="Li C."/>
        </authorList>
    </citation>
    <scope>NUCLEOTIDE SEQUENCE [LARGE SCALE GENOMIC DNA]</scope>
    <source>
        <strain evidence="2 3">NEAU-C40</strain>
    </source>
</reference>
<dbReference type="AlphaFoldDB" id="A0A4U0S603"/>
<organism evidence="2 3">
    <name type="scientific">Actinacidiphila oryziradicis</name>
    <dbReference type="NCBI Taxonomy" id="2571141"/>
    <lineage>
        <taxon>Bacteria</taxon>
        <taxon>Bacillati</taxon>
        <taxon>Actinomycetota</taxon>
        <taxon>Actinomycetes</taxon>
        <taxon>Kitasatosporales</taxon>
        <taxon>Streptomycetaceae</taxon>
        <taxon>Actinacidiphila</taxon>
    </lineage>
</organism>
<dbReference type="InterPro" id="IPR006059">
    <property type="entry name" value="SBP"/>
</dbReference>
<protein>
    <submittedName>
        <fullName evidence="2">Extracellular solute-binding protein</fullName>
    </submittedName>
</protein>
<proteinExistence type="predicted"/>
<keyword evidence="1" id="KW-0732">Signal</keyword>
<dbReference type="EMBL" id="SUMC01000052">
    <property type="protein sequence ID" value="TKA04514.1"/>
    <property type="molecule type" value="Genomic_DNA"/>
</dbReference>
<evidence type="ECO:0000256" key="1">
    <source>
        <dbReference type="SAM" id="SignalP"/>
    </source>
</evidence>
<dbReference type="Pfam" id="PF01547">
    <property type="entry name" value="SBP_bac_1"/>
    <property type="match status" value="1"/>
</dbReference>
<dbReference type="InterPro" id="IPR050490">
    <property type="entry name" value="Bact_solute-bd_prot1"/>
</dbReference>
<dbReference type="SUPFAM" id="SSF53850">
    <property type="entry name" value="Periplasmic binding protein-like II"/>
    <property type="match status" value="1"/>
</dbReference>
<evidence type="ECO:0000313" key="3">
    <source>
        <dbReference type="Proteomes" id="UP000305778"/>
    </source>
</evidence>
<name>A0A4U0S603_9ACTN</name>
<dbReference type="Gene3D" id="3.40.190.10">
    <property type="entry name" value="Periplasmic binding protein-like II"/>
    <property type="match status" value="1"/>
</dbReference>
<dbReference type="RefSeq" id="WP_136728347.1">
    <property type="nucleotide sequence ID" value="NZ_SUMC01000052.1"/>
</dbReference>
<keyword evidence="3" id="KW-1185">Reference proteome</keyword>
<evidence type="ECO:0000313" key="2">
    <source>
        <dbReference type="EMBL" id="TKA04514.1"/>
    </source>
</evidence>